<dbReference type="EMBL" id="OA568304">
    <property type="protein sequence ID" value="CAD7201376.1"/>
    <property type="molecule type" value="Genomic_DNA"/>
</dbReference>
<protein>
    <submittedName>
        <fullName evidence="2">Uncharacterized protein</fullName>
    </submittedName>
</protein>
<feature type="region of interest" description="Disordered" evidence="1">
    <location>
        <begin position="1"/>
        <end position="23"/>
    </location>
</feature>
<evidence type="ECO:0000313" key="2">
    <source>
        <dbReference type="EMBL" id="CAD7201376.1"/>
    </source>
</evidence>
<feature type="compositionally biased region" description="Basic and acidic residues" evidence="1">
    <location>
        <begin position="103"/>
        <end position="116"/>
    </location>
</feature>
<evidence type="ECO:0000256" key="1">
    <source>
        <dbReference type="SAM" id="MobiDB-lite"/>
    </source>
</evidence>
<feature type="region of interest" description="Disordered" evidence="1">
    <location>
        <begin position="339"/>
        <end position="368"/>
    </location>
</feature>
<gene>
    <name evidence="2" type="ORF">TDIB3V08_LOCUS7577</name>
</gene>
<dbReference type="AlphaFoldDB" id="A0A7R8VQM4"/>
<reference evidence="2" key="1">
    <citation type="submission" date="2020-11" db="EMBL/GenBank/DDBJ databases">
        <authorList>
            <person name="Tran Van P."/>
        </authorList>
    </citation>
    <scope>NUCLEOTIDE SEQUENCE</scope>
</reference>
<feature type="compositionally biased region" description="Polar residues" evidence="1">
    <location>
        <begin position="355"/>
        <end position="368"/>
    </location>
</feature>
<feature type="compositionally biased region" description="Basic and acidic residues" evidence="1">
    <location>
        <begin position="339"/>
        <end position="348"/>
    </location>
</feature>
<organism evidence="2">
    <name type="scientific">Timema douglasi</name>
    <name type="common">Walking stick</name>
    <dbReference type="NCBI Taxonomy" id="61478"/>
    <lineage>
        <taxon>Eukaryota</taxon>
        <taxon>Metazoa</taxon>
        <taxon>Ecdysozoa</taxon>
        <taxon>Arthropoda</taxon>
        <taxon>Hexapoda</taxon>
        <taxon>Insecta</taxon>
        <taxon>Pterygota</taxon>
        <taxon>Neoptera</taxon>
        <taxon>Polyneoptera</taxon>
        <taxon>Phasmatodea</taxon>
        <taxon>Timematodea</taxon>
        <taxon>Timematoidea</taxon>
        <taxon>Timematidae</taxon>
        <taxon>Timema</taxon>
    </lineage>
</organism>
<accession>A0A7R8VQM4</accession>
<proteinExistence type="predicted"/>
<feature type="region of interest" description="Disordered" evidence="1">
    <location>
        <begin position="420"/>
        <end position="452"/>
    </location>
</feature>
<name>A0A7R8VQM4_TIMDO</name>
<feature type="region of interest" description="Disordered" evidence="1">
    <location>
        <begin position="93"/>
        <end position="116"/>
    </location>
</feature>
<sequence length="452" mass="51349">MIPWVEYPRTGPGSTQGGRPSHYHTHLKRARKLTLHQGRDLFRTELDFSPQPTPLSTVTGPARSQGFRSVVVPVEIFSHLNLQLVKRRSTGLHIQIPNNRQNPNDKDYKVGQERDGRSRWQKVFKPEHQMMRHHDRFALLIELGRVDVRPGLKGVLARRFRGAVLVGLVWNCSQMTEHPYDTPYSANTLRTAHRHLQQYTAAASKELGFSHAFLIAGFFPALGPFWYLIGCRRLALILTLLICKIKLLYKRGSEPAFAWRESGKPFREKPPSVHPTEIRTSISPCSAVELNTTSALVDYATEAAARKNEENFPRRRGETHDPNFMVIWYFCRKWEGRKQGGKGKEIKGGRKRQKSQGTPQEQQRSRLVTSIPNRFRPFQLLGNAARTCVIFFHGGVSAILVVVSSEAWIRLCRSALKLRPSGNSEEESTPCRSALKLRPSGNSEEESTPVYA</sequence>
<feature type="compositionally biased region" description="Acidic residues" evidence="1">
    <location>
        <begin position="443"/>
        <end position="452"/>
    </location>
</feature>